<proteinExistence type="predicted"/>
<dbReference type="EMBL" id="KN837192">
    <property type="protein sequence ID" value="KIJ35109.1"/>
    <property type="molecule type" value="Genomic_DNA"/>
</dbReference>
<dbReference type="AlphaFoldDB" id="A0A0C9UJQ1"/>
<gene>
    <name evidence="1" type="ORF">M422DRAFT_51628</name>
</gene>
<keyword evidence="2" id="KW-1185">Reference proteome</keyword>
<name>A0A0C9UJQ1_SPHS4</name>
<organism evidence="1 2">
    <name type="scientific">Sphaerobolus stellatus (strain SS14)</name>
    <dbReference type="NCBI Taxonomy" id="990650"/>
    <lineage>
        <taxon>Eukaryota</taxon>
        <taxon>Fungi</taxon>
        <taxon>Dikarya</taxon>
        <taxon>Basidiomycota</taxon>
        <taxon>Agaricomycotina</taxon>
        <taxon>Agaricomycetes</taxon>
        <taxon>Phallomycetidae</taxon>
        <taxon>Geastrales</taxon>
        <taxon>Sphaerobolaceae</taxon>
        <taxon>Sphaerobolus</taxon>
    </lineage>
</organism>
<reference evidence="1 2" key="1">
    <citation type="submission" date="2014-06" db="EMBL/GenBank/DDBJ databases">
        <title>Evolutionary Origins and Diversification of the Mycorrhizal Mutualists.</title>
        <authorList>
            <consortium name="DOE Joint Genome Institute"/>
            <consortium name="Mycorrhizal Genomics Consortium"/>
            <person name="Kohler A."/>
            <person name="Kuo A."/>
            <person name="Nagy L.G."/>
            <person name="Floudas D."/>
            <person name="Copeland A."/>
            <person name="Barry K.W."/>
            <person name="Cichocki N."/>
            <person name="Veneault-Fourrey C."/>
            <person name="LaButti K."/>
            <person name="Lindquist E.A."/>
            <person name="Lipzen A."/>
            <person name="Lundell T."/>
            <person name="Morin E."/>
            <person name="Murat C."/>
            <person name="Riley R."/>
            <person name="Ohm R."/>
            <person name="Sun H."/>
            <person name="Tunlid A."/>
            <person name="Henrissat B."/>
            <person name="Grigoriev I.V."/>
            <person name="Hibbett D.S."/>
            <person name="Martin F."/>
        </authorList>
    </citation>
    <scope>NUCLEOTIDE SEQUENCE [LARGE SCALE GENOMIC DNA]</scope>
    <source>
        <strain evidence="1 2">SS14</strain>
    </source>
</reference>
<accession>A0A0C9UJQ1</accession>
<evidence type="ECO:0000313" key="2">
    <source>
        <dbReference type="Proteomes" id="UP000054279"/>
    </source>
</evidence>
<dbReference type="Proteomes" id="UP000054279">
    <property type="component" value="Unassembled WGS sequence"/>
</dbReference>
<evidence type="ECO:0000313" key="1">
    <source>
        <dbReference type="EMBL" id="KIJ35109.1"/>
    </source>
</evidence>
<protein>
    <submittedName>
        <fullName evidence="1">Uncharacterized protein</fullName>
    </submittedName>
</protein>
<sequence>MSSFHLVKSRLLNYNFPRHPSLEMISIPDATPDFPDGISLLGLVPRLRTSNVSSVHLERVVDMLSRKAVSNLVHNAPNLIGLTVSLQRMDNDPDNDGYNWSCVPRILAELTRLKSLKYFCLDNSDIFPTEGQSAFAFTMRTVAEQTTIEYLRTTEMYLGDMPSDLKSWYRLIRDGRGNYTGYNKMRRCRDAGIETGFDELEFSGFAEYVSVLDLN</sequence>
<dbReference type="HOGENOM" id="CLU_1283984_0_0_1"/>